<dbReference type="EMBL" id="MCFA01000053">
    <property type="protein sequence ID" value="ORY12188.1"/>
    <property type="molecule type" value="Genomic_DNA"/>
</dbReference>
<evidence type="ECO:0000313" key="3">
    <source>
        <dbReference type="Proteomes" id="UP000193144"/>
    </source>
</evidence>
<keyword evidence="3" id="KW-1185">Reference proteome</keyword>
<feature type="transmembrane region" description="Helical" evidence="1">
    <location>
        <begin position="320"/>
        <end position="339"/>
    </location>
</feature>
<sequence>MASNNSLASANLSFTPPPFLKSPDCMLAAAWLATPNDTIESVVTMMDDMCHTTESDEPTAGQWIGWYLSSESDEYVVGWVDYTVTNCTKPFCEELKWEGNSDLAGRGMMITYWLEGVLACIYALFICAESYIQALHRRKGSVMSKFLSKLSAAIGQSSVDLLSTMLLFCVAMLAATLYGYADAMRPPKKGITEAERVSFAFMATFSIFPPVLVQSVLGPLRREKFRFVLWFTIYVLVVAVRVLAEFTPTLDVSAKVYKEESQRKLSFETYCAANTEQLWIALAAFEIAAAASIILWFSLKISWTQRLKIVKICRSVWWRIPFALSFSGIWIFLGIFAAYRKKQGKMSGDSNKELAWGFGQILALATWAQPILDAIYIFVFGAEEGLEGRISKNFRVIAAKNGSMNTGTQSIRVAAKTDHSLESLLPTDG</sequence>
<name>A0A1Y1ZPM8_9PLEO</name>
<comment type="caution">
    <text evidence="2">The sequence shown here is derived from an EMBL/GenBank/DDBJ whole genome shotgun (WGS) entry which is preliminary data.</text>
</comment>
<dbReference type="AlphaFoldDB" id="A0A1Y1ZPM8"/>
<proteinExistence type="predicted"/>
<keyword evidence="1" id="KW-0812">Transmembrane</keyword>
<evidence type="ECO:0000256" key="1">
    <source>
        <dbReference type="SAM" id="Phobius"/>
    </source>
</evidence>
<feature type="transmembrane region" description="Helical" evidence="1">
    <location>
        <begin position="199"/>
        <end position="220"/>
    </location>
</feature>
<protein>
    <submittedName>
        <fullName evidence="2">Uncharacterized protein</fullName>
    </submittedName>
</protein>
<organism evidence="2 3">
    <name type="scientific">Clohesyomyces aquaticus</name>
    <dbReference type="NCBI Taxonomy" id="1231657"/>
    <lineage>
        <taxon>Eukaryota</taxon>
        <taxon>Fungi</taxon>
        <taxon>Dikarya</taxon>
        <taxon>Ascomycota</taxon>
        <taxon>Pezizomycotina</taxon>
        <taxon>Dothideomycetes</taxon>
        <taxon>Pleosporomycetidae</taxon>
        <taxon>Pleosporales</taxon>
        <taxon>Lindgomycetaceae</taxon>
        <taxon>Clohesyomyces</taxon>
    </lineage>
</organism>
<dbReference type="STRING" id="1231657.A0A1Y1ZPM8"/>
<gene>
    <name evidence="2" type="ORF">BCR34DRAFT_600755</name>
</gene>
<evidence type="ECO:0000313" key="2">
    <source>
        <dbReference type="EMBL" id="ORY12188.1"/>
    </source>
</evidence>
<reference evidence="2 3" key="1">
    <citation type="submission" date="2016-07" db="EMBL/GenBank/DDBJ databases">
        <title>Pervasive Adenine N6-methylation of Active Genes in Fungi.</title>
        <authorList>
            <consortium name="DOE Joint Genome Institute"/>
            <person name="Mondo S.J."/>
            <person name="Dannebaum R.O."/>
            <person name="Kuo R.C."/>
            <person name="Labutti K."/>
            <person name="Haridas S."/>
            <person name="Kuo A."/>
            <person name="Salamov A."/>
            <person name="Ahrendt S.R."/>
            <person name="Lipzen A."/>
            <person name="Sullivan W."/>
            <person name="Andreopoulos W.B."/>
            <person name="Clum A."/>
            <person name="Lindquist E."/>
            <person name="Daum C."/>
            <person name="Ramamoorthy G.K."/>
            <person name="Gryganskyi A."/>
            <person name="Culley D."/>
            <person name="Magnuson J.K."/>
            <person name="James T.Y."/>
            <person name="O'Malley M.A."/>
            <person name="Stajich J.E."/>
            <person name="Spatafora J.W."/>
            <person name="Visel A."/>
            <person name="Grigoriev I.V."/>
        </authorList>
    </citation>
    <scope>NUCLEOTIDE SEQUENCE [LARGE SCALE GENOMIC DNA]</scope>
    <source>
        <strain evidence="2 3">CBS 115471</strain>
    </source>
</reference>
<feature type="transmembrane region" description="Helical" evidence="1">
    <location>
        <begin position="153"/>
        <end position="179"/>
    </location>
</feature>
<keyword evidence="1" id="KW-0472">Membrane</keyword>
<dbReference type="OrthoDB" id="4582561at2759"/>
<dbReference type="Proteomes" id="UP000193144">
    <property type="component" value="Unassembled WGS sequence"/>
</dbReference>
<keyword evidence="1" id="KW-1133">Transmembrane helix</keyword>
<feature type="transmembrane region" description="Helical" evidence="1">
    <location>
        <begin position="110"/>
        <end position="132"/>
    </location>
</feature>
<feature type="transmembrane region" description="Helical" evidence="1">
    <location>
        <begin position="359"/>
        <end position="382"/>
    </location>
</feature>
<accession>A0A1Y1ZPM8</accession>
<feature type="transmembrane region" description="Helical" evidence="1">
    <location>
        <begin position="278"/>
        <end position="299"/>
    </location>
</feature>
<feature type="transmembrane region" description="Helical" evidence="1">
    <location>
        <begin position="227"/>
        <end position="244"/>
    </location>
</feature>